<sequence>MNIGDDYLIECFERALEALESIAANTKQVEDAPDSWLDKNIANMTPEARKVFDEERAKLLAQIAVDNPEDAPGGPWRSENIGDADRNWGPTVWDSRCVGSVYGVTGTSRFYFATLPLAEAVRDVLNRDFLNRLKGETDG</sequence>
<protein>
    <submittedName>
        <fullName evidence="1">Uncharacterized protein</fullName>
    </submittedName>
</protein>
<dbReference type="EMBL" id="LAZR01034058">
    <property type="protein sequence ID" value="KKL46364.1"/>
    <property type="molecule type" value="Genomic_DNA"/>
</dbReference>
<proteinExistence type="predicted"/>
<reference evidence="1" key="1">
    <citation type="journal article" date="2015" name="Nature">
        <title>Complex archaea that bridge the gap between prokaryotes and eukaryotes.</title>
        <authorList>
            <person name="Spang A."/>
            <person name="Saw J.H."/>
            <person name="Jorgensen S.L."/>
            <person name="Zaremba-Niedzwiedzka K."/>
            <person name="Martijn J."/>
            <person name="Lind A.E."/>
            <person name="van Eijk R."/>
            <person name="Schleper C."/>
            <person name="Guy L."/>
            <person name="Ettema T.J."/>
        </authorList>
    </citation>
    <scope>NUCLEOTIDE SEQUENCE</scope>
</reference>
<evidence type="ECO:0000313" key="1">
    <source>
        <dbReference type="EMBL" id="KKL46364.1"/>
    </source>
</evidence>
<accession>A0A0F9CBD5</accession>
<dbReference type="AlphaFoldDB" id="A0A0F9CBD5"/>
<organism evidence="1">
    <name type="scientific">marine sediment metagenome</name>
    <dbReference type="NCBI Taxonomy" id="412755"/>
    <lineage>
        <taxon>unclassified sequences</taxon>
        <taxon>metagenomes</taxon>
        <taxon>ecological metagenomes</taxon>
    </lineage>
</organism>
<gene>
    <name evidence="1" type="ORF">LCGC14_2346310</name>
</gene>
<name>A0A0F9CBD5_9ZZZZ</name>
<comment type="caution">
    <text evidence="1">The sequence shown here is derived from an EMBL/GenBank/DDBJ whole genome shotgun (WGS) entry which is preliminary data.</text>
</comment>